<keyword evidence="4 9" id="KW-0472">Membrane</keyword>
<dbReference type="GO" id="GO:0098609">
    <property type="term" value="P:cell-cell adhesion"/>
    <property type="evidence" value="ECO:0007669"/>
    <property type="project" value="TreeGrafter"/>
</dbReference>
<protein>
    <recommendedName>
        <fullName evidence="10">Ig-like domain-containing protein</fullName>
    </recommendedName>
</protein>
<dbReference type="OMA" id="TLKMEDH"/>
<feature type="domain" description="Ig-like" evidence="10">
    <location>
        <begin position="37"/>
        <end position="142"/>
    </location>
</feature>
<evidence type="ECO:0000313" key="12">
    <source>
        <dbReference type="Proteomes" id="UP000030746"/>
    </source>
</evidence>
<evidence type="ECO:0000313" key="11">
    <source>
        <dbReference type="EMBL" id="ESP03648.1"/>
    </source>
</evidence>
<dbReference type="HOGENOM" id="CLU_013520_2_1_1"/>
<dbReference type="InterPro" id="IPR051275">
    <property type="entry name" value="Cell_adhesion_signaling"/>
</dbReference>
<evidence type="ECO:0000256" key="8">
    <source>
        <dbReference type="SAM" id="MobiDB-lite"/>
    </source>
</evidence>
<dbReference type="GO" id="GO:0005911">
    <property type="term" value="C:cell-cell junction"/>
    <property type="evidence" value="ECO:0007669"/>
    <property type="project" value="TreeGrafter"/>
</dbReference>
<dbReference type="Pfam" id="PF08205">
    <property type="entry name" value="C2-set_2"/>
    <property type="match status" value="1"/>
</dbReference>
<dbReference type="GeneID" id="20241669"/>
<dbReference type="Pfam" id="PF13895">
    <property type="entry name" value="Ig_2"/>
    <property type="match status" value="1"/>
</dbReference>
<reference evidence="11 12" key="1">
    <citation type="journal article" date="2013" name="Nature">
        <title>Insights into bilaterian evolution from three spiralian genomes.</title>
        <authorList>
            <person name="Simakov O."/>
            <person name="Marletaz F."/>
            <person name="Cho S.J."/>
            <person name="Edsinger-Gonzales E."/>
            <person name="Havlak P."/>
            <person name="Hellsten U."/>
            <person name="Kuo D.H."/>
            <person name="Larsson T."/>
            <person name="Lv J."/>
            <person name="Arendt D."/>
            <person name="Savage R."/>
            <person name="Osoegawa K."/>
            <person name="de Jong P."/>
            <person name="Grimwood J."/>
            <person name="Chapman J.A."/>
            <person name="Shapiro H."/>
            <person name="Aerts A."/>
            <person name="Otillar R.P."/>
            <person name="Terry A.Y."/>
            <person name="Boore J.L."/>
            <person name="Grigoriev I.V."/>
            <person name="Lindberg D.R."/>
            <person name="Seaver E.C."/>
            <person name="Weisblat D.A."/>
            <person name="Putnam N.H."/>
            <person name="Rokhsar D.S."/>
        </authorList>
    </citation>
    <scope>NUCLEOTIDE SEQUENCE [LARGE SCALE GENOMIC DNA]</scope>
</reference>
<keyword evidence="12" id="KW-1185">Reference proteome</keyword>
<dbReference type="PANTHER" id="PTHR11640">
    <property type="entry name" value="NEPHRIN"/>
    <property type="match status" value="1"/>
</dbReference>
<dbReference type="RefSeq" id="XP_009045622.1">
    <property type="nucleotide sequence ID" value="XM_009047374.1"/>
</dbReference>
<dbReference type="PROSITE" id="PS50835">
    <property type="entry name" value="IG_LIKE"/>
    <property type="match status" value="5"/>
</dbReference>
<gene>
    <name evidence="11" type="ORF">LOTGIDRAFT_171177</name>
</gene>
<feature type="transmembrane region" description="Helical" evidence="9">
    <location>
        <begin position="577"/>
        <end position="599"/>
    </location>
</feature>
<organism evidence="11 12">
    <name type="scientific">Lottia gigantea</name>
    <name type="common">Giant owl limpet</name>
    <dbReference type="NCBI Taxonomy" id="225164"/>
    <lineage>
        <taxon>Eukaryota</taxon>
        <taxon>Metazoa</taxon>
        <taxon>Spiralia</taxon>
        <taxon>Lophotrochozoa</taxon>
        <taxon>Mollusca</taxon>
        <taxon>Gastropoda</taxon>
        <taxon>Patellogastropoda</taxon>
        <taxon>Lottioidea</taxon>
        <taxon>Lottiidae</taxon>
        <taxon>Lottia</taxon>
    </lineage>
</organism>
<accession>V4B0K2</accession>
<keyword evidence="5" id="KW-1015">Disulfide bond</keyword>
<dbReference type="GO" id="GO:0050839">
    <property type="term" value="F:cell adhesion molecule binding"/>
    <property type="evidence" value="ECO:0007669"/>
    <property type="project" value="TreeGrafter"/>
</dbReference>
<dbReference type="SMART" id="SM00409">
    <property type="entry name" value="IG"/>
    <property type="match status" value="5"/>
</dbReference>
<evidence type="ECO:0000256" key="7">
    <source>
        <dbReference type="ARBA" id="ARBA00023319"/>
    </source>
</evidence>
<evidence type="ECO:0000256" key="4">
    <source>
        <dbReference type="ARBA" id="ARBA00023136"/>
    </source>
</evidence>
<dbReference type="InterPro" id="IPR013783">
    <property type="entry name" value="Ig-like_fold"/>
</dbReference>
<evidence type="ECO:0000256" key="6">
    <source>
        <dbReference type="ARBA" id="ARBA00023180"/>
    </source>
</evidence>
<dbReference type="AlphaFoldDB" id="V4B0K2"/>
<dbReference type="InterPro" id="IPR013106">
    <property type="entry name" value="Ig_V-set"/>
</dbReference>
<keyword evidence="6" id="KW-0325">Glycoprotein</keyword>
<dbReference type="Proteomes" id="UP000030746">
    <property type="component" value="Unassembled WGS sequence"/>
</dbReference>
<dbReference type="InterPro" id="IPR003599">
    <property type="entry name" value="Ig_sub"/>
</dbReference>
<dbReference type="GO" id="GO:0005886">
    <property type="term" value="C:plasma membrane"/>
    <property type="evidence" value="ECO:0007669"/>
    <property type="project" value="TreeGrafter"/>
</dbReference>
<dbReference type="InterPro" id="IPR003598">
    <property type="entry name" value="Ig_sub2"/>
</dbReference>
<dbReference type="Pfam" id="PF13927">
    <property type="entry name" value="Ig_3"/>
    <property type="match status" value="2"/>
</dbReference>
<dbReference type="CDD" id="cd12087">
    <property type="entry name" value="TM_EGFR-like"/>
    <property type="match status" value="1"/>
</dbReference>
<sequence>MEVRKRAGTSFTDGLRKLIIVITLVLELFISKGSSLQRFIVEPENTNAIQGSTIILKCTVSDRRGDVQWTKDKFALGIDRNLQWYPRYSMIGRDTQIGSGRKLGEYNLQIVDVELSDDAIYQCQVGATENVSGIRSKTAKLNILLPPDAPMIDGGPMLELVKGRPTNVSCRALNGKPASDVSWYINDERVRETYTRKITKEDGKRVDTIGIVTLNVTKSDAGKKIKCYVQNEAMTDPYFVSATIDVQFVPEVQMSLNSSEHVREHDFLRFSCSGLANPPTITWKWYKNGEQLLDENRNILDIPRVTRDDHGDVISCEGINDVGSTRRNYRLDVHYGPRFKGVPQHANVDLGDSVSLRCEADGNPTPSIIWTKKGSNHVLGSTPMFKINSVTKNDISVYICMATVSGFSEVSREIYLLQNGPPRIMSEGEQYASKGDTALVECLTYSAPLPQNILWIKNGKPINYASSGRFSASEEDLPFGRKSTLQILNLHEEDFGDFNCSVSNSYGQDIATIKLIEKVVPSLYKGGDKDVVPPLPYIIVVPPLPYVIGGLKDSIMLCYISVVPPLPYIIVVPPLPYIIGGVVGGIAVLFIIVLVCVLYHRYKSTDSNSVLGSYTDTDSSTENKKREKSDSPSTLMDQWRQDYNKDFYRYSADYEDVNYGKETKPPNNNSYGFIEPYQLNIYNQRQPGEDEYLSGNEVLETPDRYDTLHGYSSFRSTPVPDPNSRLPPANINATKLATNV</sequence>
<feature type="region of interest" description="Disordered" evidence="8">
    <location>
        <begin position="610"/>
        <end position="636"/>
    </location>
</feature>
<dbReference type="PANTHER" id="PTHR11640:SF31">
    <property type="entry name" value="IRREGULAR CHIASM C-ROUGHEST PROTEIN-RELATED"/>
    <property type="match status" value="1"/>
</dbReference>
<keyword evidence="3 9" id="KW-1133">Transmembrane helix</keyword>
<evidence type="ECO:0000256" key="3">
    <source>
        <dbReference type="ARBA" id="ARBA00022989"/>
    </source>
</evidence>
<evidence type="ECO:0000256" key="1">
    <source>
        <dbReference type="ARBA" id="ARBA00004479"/>
    </source>
</evidence>
<feature type="domain" description="Ig-like" evidence="10">
    <location>
        <begin position="147"/>
        <end position="241"/>
    </location>
</feature>
<dbReference type="InterPro" id="IPR007110">
    <property type="entry name" value="Ig-like_dom"/>
</dbReference>
<evidence type="ECO:0000259" key="10">
    <source>
        <dbReference type="PROSITE" id="PS50835"/>
    </source>
</evidence>
<keyword evidence="7" id="KW-0393">Immunoglobulin domain</keyword>
<dbReference type="Gene3D" id="2.60.40.10">
    <property type="entry name" value="Immunoglobulins"/>
    <property type="match status" value="5"/>
</dbReference>
<dbReference type="OrthoDB" id="6413693at2759"/>
<dbReference type="EMBL" id="KB199929">
    <property type="protein sequence ID" value="ESP03648.1"/>
    <property type="molecule type" value="Genomic_DNA"/>
</dbReference>
<feature type="compositionally biased region" description="Basic and acidic residues" evidence="8">
    <location>
        <begin position="621"/>
        <end position="630"/>
    </location>
</feature>
<dbReference type="CTD" id="20241669"/>
<proteinExistence type="predicted"/>
<keyword evidence="2 9" id="KW-0812">Transmembrane</keyword>
<dbReference type="KEGG" id="lgi:LOTGIDRAFT_171177"/>
<feature type="compositionally biased region" description="Polar residues" evidence="8">
    <location>
        <begin position="610"/>
        <end position="620"/>
    </location>
</feature>
<feature type="domain" description="Ig-like" evidence="10">
    <location>
        <begin position="250"/>
        <end position="332"/>
    </location>
</feature>
<dbReference type="InterPro" id="IPR013162">
    <property type="entry name" value="CD80_C2-set"/>
</dbReference>
<name>V4B0K2_LOTGI</name>
<dbReference type="STRING" id="225164.V4B0K2"/>
<evidence type="ECO:0000256" key="5">
    <source>
        <dbReference type="ARBA" id="ARBA00023157"/>
    </source>
</evidence>
<feature type="domain" description="Ig-like" evidence="10">
    <location>
        <begin position="337"/>
        <end position="411"/>
    </location>
</feature>
<comment type="subcellular location">
    <subcellularLocation>
        <location evidence="1">Membrane</location>
        <topology evidence="1">Single-pass type I membrane protein</topology>
    </subcellularLocation>
</comment>
<evidence type="ECO:0000256" key="2">
    <source>
        <dbReference type="ARBA" id="ARBA00022692"/>
    </source>
</evidence>
<dbReference type="SMART" id="SM00408">
    <property type="entry name" value="IGc2"/>
    <property type="match status" value="4"/>
</dbReference>
<feature type="domain" description="Ig-like" evidence="10">
    <location>
        <begin position="422"/>
        <end position="511"/>
    </location>
</feature>
<dbReference type="SUPFAM" id="SSF48726">
    <property type="entry name" value="Immunoglobulin"/>
    <property type="match status" value="5"/>
</dbReference>
<dbReference type="InterPro" id="IPR036179">
    <property type="entry name" value="Ig-like_dom_sf"/>
</dbReference>
<evidence type="ECO:0000256" key="9">
    <source>
        <dbReference type="SAM" id="Phobius"/>
    </source>
</evidence>
<dbReference type="Pfam" id="PF07686">
    <property type="entry name" value="V-set"/>
    <property type="match status" value="1"/>
</dbReference>